<dbReference type="CDD" id="cd06257">
    <property type="entry name" value="DnaJ"/>
    <property type="match status" value="1"/>
</dbReference>
<dbReference type="eggNOG" id="COG2214">
    <property type="taxonomic scope" value="Bacteria"/>
</dbReference>
<dbReference type="AlphaFoldDB" id="E0TFM2"/>
<evidence type="ECO:0000256" key="2">
    <source>
        <dbReference type="ARBA" id="ARBA00022692"/>
    </source>
</evidence>
<evidence type="ECO:0000256" key="3">
    <source>
        <dbReference type="ARBA" id="ARBA00022989"/>
    </source>
</evidence>
<comment type="subcellular location">
    <subcellularLocation>
        <location evidence="1">Membrane</location>
        <topology evidence="1">Single-pass membrane protein</topology>
    </subcellularLocation>
</comment>
<dbReference type="Proteomes" id="UP000001302">
    <property type="component" value="Chromosome"/>
</dbReference>
<evidence type="ECO:0000313" key="10">
    <source>
        <dbReference type="Proteomes" id="UP000001302"/>
    </source>
</evidence>
<feature type="region of interest" description="Disordered" evidence="6">
    <location>
        <begin position="77"/>
        <end position="99"/>
    </location>
</feature>
<sequence length="157" mass="16299">MAFLFLLMAMIAAVFALPGGRRSGADRRLSQLIAIVAAGAALAAIGLKPLGVGALAVGVVLFGIGWLKDRMTREGFQDLDEGRAPGARARPPAPRAGELSEGEALSILGLSPGADRGDILAAHRRLIAAAHPDRGGSSYLAAKINAARDRLVRDDRL</sequence>
<dbReference type="InterPro" id="IPR001623">
    <property type="entry name" value="DnaJ_domain"/>
</dbReference>
<accession>E0TFM2</accession>
<dbReference type="Gene3D" id="1.10.287.110">
    <property type="entry name" value="DnaJ domain"/>
    <property type="match status" value="1"/>
</dbReference>
<keyword evidence="4 7" id="KW-0472">Membrane</keyword>
<dbReference type="PANTHER" id="PTHR12763:SF28">
    <property type="entry name" value="GEO10507P1-RELATED"/>
    <property type="match status" value="1"/>
</dbReference>
<evidence type="ECO:0000256" key="7">
    <source>
        <dbReference type="SAM" id="Phobius"/>
    </source>
</evidence>
<evidence type="ECO:0000259" key="8">
    <source>
        <dbReference type="PROSITE" id="PS50076"/>
    </source>
</evidence>
<evidence type="ECO:0000256" key="6">
    <source>
        <dbReference type="SAM" id="MobiDB-lite"/>
    </source>
</evidence>
<comment type="similarity">
    <text evidence="5">Belongs to the TIM14 family.</text>
</comment>
<dbReference type="SUPFAM" id="SSF46565">
    <property type="entry name" value="Chaperone J-domain"/>
    <property type="match status" value="1"/>
</dbReference>
<dbReference type="KEGG" id="pbr:PB2503_12724"/>
<evidence type="ECO:0000313" key="9">
    <source>
        <dbReference type="EMBL" id="ADM10582.1"/>
    </source>
</evidence>
<feature type="domain" description="J" evidence="8">
    <location>
        <begin position="103"/>
        <end position="156"/>
    </location>
</feature>
<dbReference type="InterPro" id="IPR036869">
    <property type="entry name" value="J_dom_sf"/>
</dbReference>
<evidence type="ECO:0000256" key="5">
    <source>
        <dbReference type="ARBA" id="ARBA00038105"/>
    </source>
</evidence>
<keyword evidence="10" id="KW-1185">Reference proteome</keyword>
<evidence type="ECO:0000256" key="1">
    <source>
        <dbReference type="ARBA" id="ARBA00004167"/>
    </source>
</evidence>
<reference evidence="10" key="1">
    <citation type="submission" date="2010-08" db="EMBL/GenBank/DDBJ databases">
        <title>Genome sequence of Parvularcula bermudensis HTCC2503.</title>
        <authorList>
            <person name="Kang D.-M."/>
            <person name="Oh H.-M."/>
            <person name="Cho J.-C."/>
        </authorList>
    </citation>
    <scope>NUCLEOTIDE SEQUENCE [LARGE SCALE GENOMIC DNA]</scope>
    <source>
        <strain evidence="10">ATCC BAA-594 / HTCC2503 / KCTC 12087</strain>
    </source>
</reference>
<gene>
    <name evidence="9" type="ordered locus">PB2503_12724</name>
</gene>
<keyword evidence="3 7" id="KW-1133">Transmembrane helix</keyword>
<protein>
    <recommendedName>
        <fullName evidence="8">J domain-containing protein</fullName>
    </recommendedName>
</protein>
<dbReference type="PANTHER" id="PTHR12763">
    <property type="match status" value="1"/>
</dbReference>
<dbReference type="HOGENOM" id="CLU_017633_13_1_5"/>
<evidence type="ECO:0000256" key="4">
    <source>
        <dbReference type="ARBA" id="ARBA00023136"/>
    </source>
</evidence>
<feature type="transmembrane region" description="Helical" evidence="7">
    <location>
        <begin position="32"/>
        <end position="64"/>
    </location>
</feature>
<dbReference type="STRING" id="314260.PB2503_12724"/>
<proteinExistence type="inferred from homology"/>
<name>E0TFM2_PARBH</name>
<reference evidence="9 10" key="2">
    <citation type="journal article" date="2011" name="J. Bacteriol.">
        <title>Complete genome sequence of strain HTCC2503T of Parvularcula bermudensis, the type species of the order "Parvularculales" in the class Alphaproteobacteria.</title>
        <authorList>
            <person name="Oh H.M."/>
            <person name="Kang I."/>
            <person name="Vergin K.L."/>
            <person name="Kang D."/>
            <person name="Rhee K.H."/>
            <person name="Giovannoni S.J."/>
            <person name="Cho J.C."/>
        </authorList>
    </citation>
    <scope>NUCLEOTIDE SEQUENCE [LARGE SCALE GENOMIC DNA]</scope>
    <source>
        <strain evidence="10">ATCC BAA-594 / HTCC2503 / KCTC 12087</strain>
    </source>
</reference>
<organism evidence="9 10">
    <name type="scientific">Parvularcula bermudensis (strain ATCC BAA-594 / HTCC2503 / KCTC 12087)</name>
    <dbReference type="NCBI Taxonomy" id="314260"/>
    <lineage>
        <taxon>Bacteria</taxon>
        <taxon>Pseudomonadati</taxon>
        <taxon>Pseudomonadota</taxon>
        <taxon>Alphaproteobacteria</taxon>
        <taxon>Parvularculales</taxon>
        <taxon>Parvularculaceae</taxon>
        <taxon>Parvularcula</taxon>
    </lineage>
</organism>
<keyword evidence="2 7" id="KW-0812">Transmembrane</keyword>
<dbReference type="EMBL" id="CP002156">
    <property type="protein sequence ID" value="ADM10582.1"/>
    <property type="molecule type" value="Genomic_DNA"/>
</dbReference>
<dbReference type="GO" id="GO:0016020">
    <property type="term" value="C:membrane"/>
    <property type="evidence" value="ECO:0007669"/>
    <property type="project" value="UniProtKB-SubCell"/>
</dbReference>
<dbReference type="RefSeq" id="WP_013301556.1">
    <property type="nucleotide sequence ID" value="NC_014414.1"/>
</dbReference>
<dbReference type="PROSITE" id="PS50076">
    <property type="entry name" value="DNAJ_2"/>
    <property type="match status" value="1"/>
</dbReference>